<keyword evidence="3 5" id="KW-1133">Transmembrane helix</keyword>
<feature type="transmembrane region" description="Helical" evidence="5">
    <location>
        <begin position="255"/>
        <end position="276"/>
    </location>
</feature>
<evidence type="ECO:0000313" key="7">
    <source>
        <dbReference type="Proteomes" id="UP000473885"/>
    </source>
</evidence>
<dbReference type="CDD" id="cd16914">
    <property type="entry name" value="EcfT"/>
    <property type="match status" value="1"/>
</dbReference>
<dbReference type="AlphaFoldDB" id="A0A6M0R852"/>
<evidence type="ECO:0000313" key="6">
    <source>
        <dbReference type="EMBL" id="NEZ46403.1"/>
    </source>
</evidence>
<comment type="caution">
    <text evidence="6">The sequence shown here is derived from an EMBL/GenBank/DDBJ whole genome shotgun (WGS) entry which is preliminary data.</text>
</comment>
<dbReference type="RefSeq" id="WP_163248636.1">
    <property type="nucleotide sequence ID" value="NZ_SXDP01000002.1"/>
</dbReference>
<feature type="transmembrane region" description="Helical" evidence="5">
    <location>
        <begin position="6"/>
        <end position="22"/>
    </location>
</feature>
<dbReference type="PANTHER" id="PTHR33514:SF1">
    <property type="entry name" value="ABC TRANSPORTER PERMEASE"/>
    <property type="match status" value="1"/>
</dbReference>
<evidence type="ECO:0000256" key="2">
    <source>
        <dbReference type="ARBA" id="ARBA00022692"/>
    </source>
</evidence>
<evidence type="ECO:0000256" key="4">
    <source>
        <dbReference type="ARBA" id="ARBA00023136"/>
    </source>
</evidence>
<gene>
    <name evidence="6" type="ORF">FDF74_04140</name>
</gene>
<dbReference type="Proteomes" id="UP000473885">
    <property type="component" value="Unassembled WGS sequence"/>
</dbReference>
<accession>A0A6M0R852</accession>
<evidence type="ECO:0000256" key="3">
    <source>
        <dbReference type="ARBA" id="ARBA00022989"/>
    </source>
</evidence>
<organism evidence="6 7">
    <name type="scientific">Clostridium niameyense</name>
    <dbReference type="NCBI Taxonomy" id="1622073"/>
    <lineage>
        <taxon>Bacteria</taxon>
        <taxon>Bacillati</taxon>
        <taxon>Bacillota</taxon>
        <taxon>Clostridia</taxon>
        <taxon>Eubacteriales</taxon>
        <taxon>Clostridiaceae</taxon>
        <taxon>Clostridium</taxon>
    </lineage>
</organism>
<evidence type="ECO:0000256" key="1">
    <source>
        <dbReference type="ARBA" id="ARBA00004141"/>
    </source>
</evidence>
<comment type="subcellular location">
    <subcellularLocation>
        <location evidence="1">Membrane</location>
        <topology evidence="1">Multi-pass membrane protein</topology>
    </subcellularLocation>
</comment>
<dbReference type="EMBL" id="SXDP01000002">
    <property type="protein sequence ID" value="NEZ46403.1"/>
    <property type="molecule type" value="Genomic_DNA"/>
</dbReference>
<protein>
    <submittedName>
        <fullName evidence="6">Energy-coupling factor transporter transmembrane protein EcfT</fullName>
    </submittedName>
</protein>
<keyword evidence="4 5" id="KW-0472">Membrane</keyword>
<feature type="transmembrane region" description="Helical" evidence="5">
    <location>
        <begin position="92"/>
        <end position="116"/>
    </location>
</feature>
<feature type="transmembrane region" description="Helical" evidence="5">
    <location>
        <begin position="221"/>
        <end position="243"/>
    </location>
</feature>
<name>A0A6M0R852_9CLOT</name>
<proteinExistence type="predicted"/>
<keyword evidence="2 5" id="KW-0812">Transmembrane</keyword>
<feature type="transmembrane region" description="Helical" evidence="5">
    <location>
        <begin position="54"/>
        <end position="72"/>
    </location>
</feature>
<sequence>MNKDIHVLTAILANLLVIIILFSTDNPIIVLSLLLFCLIMFLSTDNLIKLKKGFIYFIPFSIMTIIVNMIFVQQGNTVLFIVFSRRFTLESLIYALILSLKLLIIMYIFICFSIMIDSDKALSYFSSIIPKCTLTLMIALKLFPSMKQRIRALKEIYIIRGVDFQSKTLKEKIKSYIPIFSILLEDSLEESFDIGESAFVRGFLSGKRSVYERDKFKIKDYVLIFLCGIILVLSMYFLIRGYLKFNIYVLEDLTMALNIASLIISFSILSLSLIIVA</sequence>
<feature type="transmembrane region" description="Helical" evidence="5">
    <location>
        <begin position="122"/>
        <end position="143"/>
    </location>
</feature>
<dbReference type="InterPro" id="IPR003339">
    <property type="entry name" value="ABC/ECF_trnsptr_transmembrane"/>
</dbReference>
<reference evidence="6 7" key="1">
    <citation type="submission" date="2019-04" db="EMBL/GenBank/DDBJ databases">
        <title>Genome sequencing of Clostridium botulinum Groups I-IV and Clostridium butyricum.</title>
        <authorList>
            <person name="Brunt J."/>
            <person name="Van Vliet A.H.M."/>
            <person name="Stringer S.C."/>
            <person name="Carter A.T."/>
            <person name="Peck M.W."/>
        </authorList>
    </citation>
    <scope>NUCLEOTIDE SEQUENCE [LARGE SCALE GENOMIC DNA]</scope>
    <source>
        <strain evidence="6 7">IFR 18/094</strain>
    </source>
</reference>
<dbReference type="PANTHER" id="PTHR33514">
    <property type="entry name" value="PROTEIN ABCI12, CHLOROPLASTIC"/>
    <property type="match status" value="1"/>
</dbReference>
<evidence type="ECO:0000256" key="5">
    <source>
        <dbReference type="SAM" id="Phobius"/>
    </source>
</evidence>
<dbReference type="GO" id="GO:0005886">
    <property type="term" value="C:plasma membrane"/>
    <property type="evidence" value="ECO:0007669"/>
    <property type="project" value="UniProtKB-ARBA"/>
</dbReference>
<keyword evidence="7" id="KW-1185">Reference proteome</keyword>
<feature type="transmembrane region" description="Helical" evidence="5">
    <location>
        <begin position="29"/>
        <end position="48"/>
    </location>
</feature>